<accession>B6JX02</accession>
<evidence type="ECO:0000313" key="1">
    <source>
        <dbReference type="EMBL" id="EEB05903.1"/>
    </source>
</evidence>
<dbReference type="RefSeq" id="XP_002172196.1">
    <property type="nucleotide sequence ID" value="XM_002172160.1"/>
</dbReference>
<dbReference type="EMBL" id="KE651166">
    <property type="protein sequence ID" value="EEB05903.1"/>
    <property type="molecule type" value="Genomic_DNA"/>
</dbReference>
<dbReference type="GeneID" id="7052019"/>
<organism evidence="1 2">
    <name type="scientific">Schizosaccharomyces japonicus (strain yFS275 / FY16936)</name>
    <name type="common">Fission yeast</name>
    <dbReference type="NCBI Taxonomy" id="402676"/>
    <lineage>
        <taxon>Eukaryota</taxon>
        <taxon>Fungi</taxon>
        <taxon>Dikarya</taxon>
        <taxon>Ascomycota</taxon>
        <taxon>Taphrinomycotina</taxon>
        <taxon>Schizosaccharomycetes</taxon>
        <taxon>Schizosaccharomycetales</taxon>
        <taxon>Schizosaccharomycetaceae</taxon>
        <taxon>Schizosaccharomyces</taxon>
    </lineage>
</organism>
<evidence type="ECO:0000313" key="2">
    <source>
        <dbReference type="Proteomes" id="UP000001744"/>
    </source>
</evidence>
<dbReference type="JaponicusDB" id="SJAG_00927"/>
<proteinExistence type="predicted"/>
<gene>
    <name evidence="1" type="ORF">SJAG_00927</name>
</gene>
<reference evidence="1 2" key="1">
    <citation type="journal article" date="2011" name="Science">
        <title>Comparative functional genomics of the fission yeasts.</title>
        <authorList>
            <person name="Rhind N."/>
            <person name="Chen Z."/>
            <person name="Yassour M."/>
            <person name="Thompson D.A."/>
            <person name="Haas B.J."/>
            <person name="Habib N."/>
            <person name="Wapinski I."/>
            <person name="Roy S."/>
            <person name="Lin M.F."/>
            <person name="Heiman D.I."/>
            <person name="Young S.K."/>
            <person name="Furuya K."/>
            <person name="Guo Y."/>
            <person name="Pidoux A."/>
            <person name="Chen H.M."/>
            <person name="Robbertse B."/>
            <person name="Goldberg J.M."/>
            <person name="Aoki K."/>
            <person name="Bayne E.H."/>
            <person name="Berlin A.M."/>
            <person name="Desjardins C.A."/>
            <person name="Dobbs E."/>
            <person name="Dukaj L."/>
            <person name="Fan L."/>
            <person name="FitzGerald M.G."/>
            <person name="French C."/>
            <person name="Gujja S."/>
            <person name="Hansen K."/>
            <person name="Keifenheim D."/>
            <person name="Levin J.Z."/>
            <person name="Mosher R.A."/>
            <person name="Mueller C.A."/>
            <person name="Pfiffner J."/>
            <person name="Priest M."/>
            <person name="Russ C."/>
            <person name="Smialowska A."/>
            <person name="Swoboda P."/>
            <person name="Sykes S.M."/>
            <person name="Vaughn M."/>
            <person name="Vengrova S."/>
            <person name="Yoder R."/>
            <person name="Zeng Q."/>
            <person name="Allshire R."/>
            <person name="Baulcombe D."/>
            <person name="Birren B.W."/>
            <person name="Brown W."/>
            <person name="Ekwall K."/>
            <person name="Kellis M."/>
            <person name="Leatherwood J."/>
            <person name="Levin H."/>
            <person name="Margalit H."/>
            <person name="Martienssen R."/>
            <person name="Nieduszynski C.A."/>
            <person name="Spatafora J.W."/>
            <person name="Friedman N."/>
            <person name="Dalgaard J.Z."/>
            <person name="Baumann P."/>
            <person name="Niki H."/>
            <person name="Regev A."/>
            <person name="Nusbaum C."/>
        </authorList>
    </citation>
    <scope>NUCLEOTIDE SEQUENCE [LARGE SCALE GENOMIC DNA]</scope>
    <source>
        <strain evidence="2">yFS275 / FY16936</strain>
    </source>
</reference>
<protein>
    <submittedName>
        <fullName evidence="1">Uncharacterized protein</fullName>
    </submittedName>
</protein>
<name>B6JX02_SCHJY</name>
<dbReference type="AlphaFoldDB" id="B6JX02"/>
<dbReference type="Proteomes" id="UP000001744">
    <property type="component" value="Unassembled WGS sequence"/>
</dbReference>
<dbReference type="HOGENOM" id="CLU_2279102_0_0_1"/>
<sequence>MGHGREGVCVLAATKTVAAACGERRHVLRVHVAKRASVQDRPTSPDPHWSAVRLLSSRALATRTRRLVRACACAHADPPRLAGIAGTVRFGNIAMHRCDVIG</sequence>
<dbReference type="VEuPathDB" id="FungiDB:SJAG_00927"/>
<keyword evidence="2" id="KW-1185">Reference proteome</keyword>